<dbReference type="Proteomes" id="UP000279968">
    <property type="component" value="Unassembled WGS sequence"/>
</dbReference>
<keyword evidence="1" id="KW-0472">Membrane</keyword>
<dbReference type="PANTHER" id="PTHR36840">
    <property type="entry name" value="BLL5714 PROTEIN"/>
    <property type="match status" value="1"/>
</dbReference>
<feature type="transmembrane region" description="Helical" evidence="1">
    <location>
        <begin position="281"/>
        <end position="301"/>
    </location>
</feature>
<keyword evidence="1" id="KW-1133">Transmembrane helix</keyword>
<evidence type="ECO:0000313" key="2">
    <source>
        <dbReference type="EMBL" id="RKN52769.1"/>
    </source>
</evidence>
<sequence length="397" mass="42300">MAIAAEGGAEAAGRAGRPASLELLFDLVYVFALVSLTKTLADEVSWTNVARMVVLLLAFTLVWSLTTWSADTIGLNRPLVRWQILGVAAASLLLAAAAPDAYEERGLLFAVTYVTIHLGSGTYYLVANLLSGSDPAEPRRSVRVFLWEAVAALGWIGGALVEGPARLTIWALTVALEYAAAVLGWPLPRIGRSRAREWRLTGERVAERYRQFVIIALGVSLLVIGTTFSQEEYTLDRGVALAVVFTTVVLMWRIYIYRAGELLTEAIARSTNPSLLTQSAALTHLIMVAGIAGSAVTGHLVVVRPFGDTPPSWAAVILGAPALFLVGRGLLDYTVFGRISRSRVAGLALLGALAPVSTLMPPVVVALLATVVLALIAAANLVSTRLHARDPRPPTFG</sequence>
<keyword evidence="3" id="KW-1185">Reference proteome</keyword>
<dbReference type="EMBL" id="RBAN01000004">
    <property type="protein sequence ID" value="RKN52769.1"/>
    <property type="molecule type" value="Genomic_DNA"/>
</dbReference>
<reference evidence="2 3" key="1">
    <citation type="journal article" date="2015" name="Int. J. Syst. Evol. Microbiol.">
        <title>Micromonospora costi sp. nov., isolated from a leaf of Costus speciosus.</title>
        <authorList>
            <person name="Thawai C."/>
        </authorList>
    </citation>
    <scope>NUCLEOTIDE SEQUENCE [LARGE SCALE GENOMIC DNA]</scope>
    <source>
        <strain evidence="2 3">CS1-12</strain>
    </source>
</reference>
<gene>
    <name evidence="2" type="ORF">D7193_23330</name>
</gene>
<evidence type="ECO:0000313" key="3">
    <source>
        <dbReference type="Proteomes" id="UP000279968"/>
    </source>
</evidence>
<dbReference type="InterPro" id="IPR010640">
    <property type="entry name" value="Low_temperature_requirement_A"/>
</dbReference>
<feature type="transmembrane region" description="Helical" evidence="1">
    <location>
        <begin position="313"/>
        <end position="331"/>
    </location>
</feature>
<feature type="transmembrane region" description="Helical" evidence="1">
    <location>
        <begin position="209"/>
        <end position="228"/>
    </location>
</feature>
<dbReference type="Pfam" id="PF06772">
    <property type="entry name" value="LtrA"/>
    <property type="match status" value="1"/>
</dbReference>
<feature type="transmembrane region" description="Helical" evidence="1">
    <location>
        <begin position="167"/>
        <end position="188"/>
    </location>
</feature>
<comment type="caution">
    <text evidence="2">The sequence shown here is derived from an EMBL/GenBank/DDBJ whole genome shotgun (WGS) entry which is preliminary data.</text>
</comment>
<proteinExistence type="predicted"/>
<feature type="transmembrane region" description="Helical" evidence="1">
    <location>
        <begin position="343"/>
        <end position="360"/>
    </location>
</feature>
<feature type="transmembrane region" description="Helical" evidence="1">
    <location>
        <begin position="142"/>
        <end position="161"/>
    </location>
</feature>
<dbReference type="RefSeq" id="WP_120781676.1">
    <property type="nucleotide sequence ID" value="NZ_JBHLUP010000002.1"/>
</dbReference>
<protein>
    <submittedName>
        <fullName evidence="2">Low temperature requirement protein A</fullName>
    </submittedName>
</protein>
<dbReference type="PANTHER" id="PTHR36840:SF1">
    <property type="entry name" value="BLL5714 PROTEIN"/>
    <property type="match status" value="1"/>
</dbReference>
<dbReference type="AlphaFoldDB" id="A0A3A9ZWU8"/>
<feature type="transmembrane region" description="Helical" evidence="1">
    <location>
        <begin position="23"/>
        <end position="41"/>
    </location>
</feature>
<evidence type="ECO:0000256" key="1">
    <source>
        <dbReference type="SAM" id="Phobius"/>
    </source>
</evidence>
<feature type="transmembrane region" description="Helical" evidence="1">
    <location>
        <begin position="53"/>
        <end position="70"/>
    </location>
</feature>
<organism evidence="2 3">
    <name type="scientific">Micromonospora costi</name>
    <dbReference type="NCBI Taxonomy" id="1530042"/>
    <lineage>
        <taxon>Bacteria</taxon>
        <taxon>Bacillati</taxon>
        <taxon>Actinomycetota</taxon>
        <taxon>Actinomycetes</taxon>
        <taxon>Micromonosporales</taxon>
        <taxon>Micromonosporaceae</taxon>
        <taxon>Micromonospora</taxon>
    </lineage>
</organism>
<feature type="transmembrane region" description="Helical" evidence="1">
    <location>
        <begin position="240"/>
        <end position="260"/>
    </location>
</feature>
<feature type="transmembrane region" description="Helical" evidence="1">
    <location>
        <begin position="82"/>
        <end position="102"/>
    </location>
</feature>
<feature type="transmembrane region" description="Helical" evidence="1">
    <location>
        <begin position="108"/>
        <end position="130"/>
    </location>
</feature>
<dbReference type="OrthoDB" id="7698234at2"/>
<keyword evidence="1" id="KW-0812">Transmembrane</keyword>
<name>A0A3A9ZWU8_9ACTN</name>
<accession>A0A3A9ZWU8</accession>